<keyword evidence="2" id="KW-1185">Reference proteome</keyword>
<proteinExistence type="predicted"/>
<accession>A0ACC3MFX1</accession>
<sequence>MQAICAGNFLGAFLDRNSLSLKAPKSWSIRLILALQGAWWLWGTVNVTRFRKLQPVYDWTTPGFGNAFAWFLVEVGAFQINYMWLYFIVGNLADSNADIIRLSGLLRGTESAAQAVSYGVASISIMGQVGCVYLNFCLWAISIILAWFVIKEFGAAGDKKLQREEEFECVR</sequence>
<dbReference type="EMBL" id="JAUTXU010000275">
    <property type="protein sequence ID" value="KAK3691112.1"/>
    <property type="molecule type" value="Genomic_DNA"/>
</dbReference>
<dbReference type="Proteomes" id="UP001281147">
    <property type="component" value="Unassembled WGS sequence"/>
</dbReference>
<comment type="caution">
    <text evidence="1">The sequence shown here is derived from an EMBL/GenBank/DDBJ whole genome shotgun (WGS) entry which is preliminary data.</text>
</comment>
<organism evidence="1 2">
    <name type="scientific">Vermiconidia calcicola</name>
    <dbReference type="NCBI Taxonomy" id="1690605"/>
    <lineage>
        <taxon>Eukaryota</taxon>
        <taxon>Fungi</taxon>
        <taxon>Dikarya</taxon>
        <taxon>Ascomycota</taxon>
        <taxon>Pezizomycotina</taxon>
        <taxon>Dothideomycetes</taxon>
        <taxon>Dothideomycetidae</taxon>
        <taxon>Mycosphaerellales</taxon>
        <taxon>Extremaceae</taxon>
        <taxon>Vermiconidia</taxon>
    </lineage>
</organism>
<reference evidence="1" key="1">
    <citation type="submission" date="2023-07" db="EMBL/GenBank/DDBJ databases">
        <title>Black Yeasts Isolated from many extreme environments.</title>
        <authorList>
            <person name="Coleine C."/>
            <person name="Stajich J.E."/>
            <person name="Selbmann L."/>
        </authorList>
    </citation>
    <scope>NUCLEOTIDE SEQUENCE</scope>
    <source>
        <strain evidence="1">CCFEE 5714</strain>
    </source>
</reference>
<gene>
    <name evidence="1" type="ORF">LTR37_018864</name>
</gene>
<name>A0ACC3MFX1_9PEZI</name>
<evidence type="ECO:0000313" key="1">
    <source>
        <dbReference type="EMBL" id="KAK3691112.1"/>
    </source>
</evidence>
<protein>
    <submittedName>
        <fullName evidence="1">Uncharacterized protein</fullName>
    </submittedName>
</protein>
<evidence type="ECO:0000313" key="2">
    <source>
        <dbReference type="Proteomes" id="UP001281147"/>
    </source>
</evidence>